<reference evidence="2 3" key="1">
    <citation type="journal article" date="2024" name="J Genomics">
        <title>Draft genome sequencing and assembly of Favolaschia claudopus CIRM-BRFM 2984 isolated from oak limbs.</title>
        <authorList>
            <person name="Navarro D."/>
            <person name="Drula E."/>
            <person name="Chaduli D."/>
            <person name="Cazenave R."/>
            <person name="Ahrendt S."/>
            <person name="Wang J."/>
            <person name="Lipzen A."/>
            <person name="Daum C."/>
            <person name="Barry K."/>
            <person name="Grigoriev I.V."/>
            <person name="Favel A."/>
            <person name="Rosso M.N."/>
            <person name="Martin F."/>
        </authorList>
    </citation>
    <scope>NUCLEOTIDE SEQUENCE [LARGE SCALE GENOMIC DNA]</scope>
    <source>
        <strain evidence="2 3">CIRM-BRFM 2984</strain>
    </source>
</reference>
<proteinExistence type="predicted"/>
<dbReference type="AlphaFoldDB" id="A0AAW0BP92"/>
<evidence type="ECO:0008006" key="4">
    <source>
        <dbReference type="Google" id="ProtNLM"/>
    </source>
</evidence>
<evidence type="ECO:0000313" key="1">
    <source>
        <dbReference type="EMBL" id="KAK7021592.1"/>
    </source>
</evidence>
<dbReference type="EMBL" id="JAWWNJ010000038">
    <property type="protein sequence ID" value="KAK7021592.1"/>
    <property type="molecule type" value="Genomic_DNA"/>
</dbReference>
<gene>
    <name evidence="2" type="ORF">R3P38DRAFT_2527326</name>
    <name evidence="1" type="ORF">R3P38DRAFT_2533699</name>
</gene>
<evidence type="ECO:0000313" key="2">
    <source>
        <dbReference type="EMBL" id="KAK7027160.1"/>
    </source>
</evidence>
<dbReference type="EMBL" id="JAWWNJ010000030">
    <property type="protein sequence ID" value="KAK7027160.1"/>
    <property type="molecule type" value="Genomic_DNA"/>
</dbReference>
<dbReference type="Proteomes" id="UP001362999">
    <property type="component" value="Unassembled WGS sequence"/>
</dbReference>
<evidence type="ECO:0000313" key="3">
    <source>
        <dbReference type="Proteomes" id="UP001362999"/>
    </source>
</evidence>
<feature type="non-terminal residue" evidence="2">
    <location>
        <position position="1"/>
    </location>
</feature>
<organism evidence="2 3">
    <name type="scientific">Favolaschia claudopus</name>
    <dbReference type="NCBI Taxonomy" id="2862362"/>
    <lineage>
        <taxon>Eukaryota</taxon>
        <taxon>Fungi</taxon>
        <taxon>Dikarya</taxon>
        <taxon>Basidiomycota</taxon>
        <taxon>Agaricomycotina</taxon>
        <taxon>Agaricomycetes</taxon>
        <taxon>Agaricomycetidae</taxon>
        <taxon>Agaricales</taxon>
        <taxon>Marasmiineae</taxon>
        <taxon>Mycenaceae</taxon>
        <taxon>Favolaschia</taxon>
    </lineage>
</organism>
<keyword evidence="3" id="KW-1185">Reference proteome</keyword>
<accession>A0AAW0BP92</accession>
<sequence>TATSVDSERAFSEGRNQIAWNQHSMSSQAFRAQMSLASWSDAPFFDLQATVAALNRQIRPLRAGGAE</sequence>
<name>A0AAW0BP92_9AGAR</name>
<protein>
    <recommendedName>
        <fullName evidence="4">HAT C-terminal dimerisation domain-containing protein</fullName>
    </recommendedName>
</protein>
<comment type="caution">
    <text evidence="2">The sequence shown here is derived from an EMBL/GenBank/DDBJ whole genome shotgun (WGS) entry which is preliminary data.</text>
</comment>